<comment type="caution">
    <text evidence="1">The sequence shown here is derived from an EMBL/GenBank/DDBJ whole genome shotgun (WGS) entry which is preliminary data.</text>
</comment>
<accession>A0ABP6PCM2</accession>
<organism evidence="1 2">
    <name type="scientific">Blastococcus jejuensis</name>
    <dbReference type="NCBI Taxonomy" id="351224"/>
    <lineage>
        <taxon>Bacteria</taxon>
        <taxon>Bacillati</taxon>
        <taxon>Actinomycetota</taxon>
        <taxon>Actinomycetes</taxon>
        <taxon>Geodermatophilales</taxon>
        <taxon>Geodermatophilaceae</taxon>
        <taxon>Blastococcus</taxon>
    </lineage>
</organism>
<dbReference type="RefSeq" id="WP_344689706.1">
    <property type="nucleotide sequence ID" value="NZ_BAAAVV010000006.1"/>
</dbReference>
<name>A0ABP6PCM2_9ACTN</name>
<dbReference type="EMBL" id="BAAAVV010000006">
    <property type="protein sequence ID" value="GAA3174049.1"/>
    <property type="molecule type" value="Genomic_DNA"/>
</dbReference>
<reference evidence="2" key="1">
    <citation type="journal article" date="2019" name="Int. J. Syst. Evol. Microbiol.">
        <title>The Global Catalogue of Microorganisms (GCM) 10K type strain sequencing project: providing services to taxonomists for standard genome sequencing and annotation.</title>
        <authorList>
            <consortium name="The Broad Institute Genomics Platform"/>
            <consortium name="The Broad Institute Genome Sequencing Center for Infectious Disease"/>
            <person name="Wu L."/>
            <person name="Ma J."/>
        </authorList>
    </citation>
    <scope>NUCLEOTIDE SEQUENCE [LARGE SCALE GENOMIC DNA]</scope>
    <source>
        <strain evidence="2">JCM 15614</strain>
    </source>
</reference>
<protein>
    <submittedName>
        <fullName evidence="1">Uncharacterized protein</fullName>
    </submittedName>
</protein>
<keyword evidence="2" id="KW-1185">Reference proteome</keyword>
<gene>
    <name evidence="1" type="ORF">GCM10010531_29550</name>
</gene>
<evidence type="ECO:0000313" key="1">
    <source>
        <dbReference type="EMBL" id="GAA3174049.1"/>
    </source>
</evidence>
<proteinExistence type="predicted"/>
<evidence type="ECO:0000313" key="2">
    <source>
        <dbReference type="Proteomes" id="UP001499924"/>
    </source>
</evidence>
<dbReference type="Proteomes" id="UP001499924">
    <property type="component" value="Unassembled WGS sequence"/>
</dbReference>
<sequence length="120" mass="12972">MSTGRAPLRFARAGIDVATRLLPSSSARARYRAEFSAELHQLGAIGQLVFTVGVLSRVLALRAALTHRSPPWRCRVLRSHVWVVRSTEDGGLYEACGRCGVDRGPVGFGPMTTPPWPGSS</sequence>